<evidence type="ECO:0000313" key="2">
    <source>
        <dbReference type="EMBL" id="TAA26768.1"/>
    </source>
</evidence>
<dbReference type="InterPro" id="IPR000073">
    <property type="entry name" value="AB_hydrolase_1"/>
</dbReference>
<dbReference type="Gene3D" id="3.40.50.1820">
    <property type="entry name" value="alpha/beta hydrolase"/>
    <property type="match status" value="1"/>
</dbReference>
<dbReference type="EMBL" id="SHMC01000002">
    <property type="protein sequence ID" value="TAA26768.1"/>
    <property type="molecule type" value="Genomic_DNA"/>
</dbReference>
<dbReference type="PANTHER" id="PTHR43194">
    <property type="entry name" value="HYDROLASE ALPHA/BETA FOLD FAMILY"/>
    <property type="match status" value="1"/>
</dbReference>
<dbReference type="OrthoDB" id="9808398at2"/>
<feature type="domain" description="AB hydrolase-1" evidence="1">
    <location>
        <begin position="114"/>
        <end position="328"/>
    </location>
</feature>
<protein>
    <submittedName>
        <fullName evidence="2">Alpha/beta fold hydrolase</fullName>
    </submittedName>
</protein>
<organism evidence="2 3">
    <name type="scientific">Pseudoxanthomonas winnipegensis</name>
    <dbReference type="NCBI Taxonomy" id="2480810"/>
    <lineage>
        <taxon>Bacteria</taxon>
        <taxon>Pseudomonadati</taxon>
        <taxon>Pseudomonadota</taxon>
        <taxon>Gammaproteobacteria</taxon>
        <taxon>Lysobacterales</taxon>
        <taxon>Lysobacteraceae</taxon>
        <taxon>Pseudoxanthomonas</taxon>
    </lineage>
</organism>
<accession>A0A4Q8LD01</accession>
<sequence length="370" mass="39180">MSRLLVLMLACCVWLVACIPPNSTSLSTRIVAPGGVSPLLDAPRIEGLMARLPTRSGKLPGQGGVPIYWRALDPGDYRLDYRYTGDPDGSALRQVAFDVDFVRPQAPAAPRGTVVLLHGWMMDGDSLMPWALQLAQAGYRTITLDLRNHGRSGSGPAGYGTREGQDVARVVGQLRQRGEIAGPLYLFGVSYGAATAIFAAHDLGPQVAGVVAMESFANAGRGIRDMVPHMLAARPDTWKSAATTLIAQATYGRQNLDAVIAAADAQLGLNLDEVDVAAALRATPACVLIVHGANDHHIPVAHGRMLAAAAPRDRYLEVPGETHLSLPMRLDRLAPTVDAWFAATATPASRCAVPEALTPPLPSGTLTAQR</sequence>
<keyword evidence="2" id="KW-0378">Hydrolase</keyword>
<evidence type="ECO:0000313" key="3">
    <source>
        <dbReference type="Proteomes" id="UP000292627"/>
    </source>
</evidence>
<gene>
    <name evidence="2" type="ORF">EA660_06020</name>
</gene>
<reference evidence="2 3" key="1">
    <citation type="submission" date="2019-02" db="EMBL/GenBank/DDBJ databases">
        <title>WGS of Pseudoxanthomonas species novum from clinical isolates.</title>
        <authorList>
            <person name="Bernier A.-M."/>
            <person name="Bernard K."/>
            <person name="Vachon A."/>
        </authorList>
    </citation>
    <scope>NUCLEOTIDE SEQUENCE [LARGE SCALE GENOMIC DNA]</scope>
    <source>
        <strain evidence="2 3">NML171200</strain>
    </source>
</reference>
<dbReference type="PROSITE" id="PS51257">
    <property type="entry name" value="PROKAR_LIPOPROTEIN"/>
    <property type="match status" value="1"/>
</dbReference>
<dbReference type="PANTHER" id="PTHR43194:SF2">
    <property type="entry name" value="PEROXISOMAL MEMBRANE PROTEIN LPX1"/>
    <property type="match status" value="1"/>
</dbReference>
<evidence type="ECO:0000259" key="1">
    <source>
        <dbReference type="Pfam" id="PF12697"/>
    </source>
</evidence>
<dbReference type="SUPFAM" id="SSF53474">
    <property type="entry name" value="alpha/beta-Hydrolases"/>
    <property type="match status" value="1"/>
</dbReference>
<dbReference type="RefSeq" id="WP_130550623.1">
    <property type="nucleotide sequence ID" value="NZ_SHMC01000002.1"/>
</dbReference>
<name>A0A4Q8LD01_9GAMM</name>
<proteinExistence type="predicted"/>
<dbReference type="AlphaFoldDB" id="A0A4Q8LD01"/>
<dbReference type="Pfam" id="PF12697">
    <property type="entry name" value="Abhydrolase_6"/>
    <property type="match status" value="1"/>
</dbReference>
<dbReference type="InterPro" id="IPR050228">
    <property type="entry name" value="Carboxylesterase_BioH"/>
</dbReference>
<dbReference type="InterPro" id="IPR029058">
    <property type="entry name" value="AB_hydrolase_fold"/>
</dbReference>
<dbReference type="GO" id="GO:0016787">
    <property type="term" value="F:hydrolase activity"/>
    <property type="evidence" value="ECO:0007669"/>
    <property type="project" value="UniProtKB-KW"/>
</dbReference>
<comment type="caution">
    <text evidence="2">The sequence shown here is derived from an EMBL/GenBank/DDBJ whole genome shotgun (WGS) entry which is preliminary data.</text>
</comment>
<dbReference type="Proteomes" id="UP000292627">
    <property type="component" value="Unassembled WGS sequence"/>
</dbReference>